<organism evidence="2 3">
    <name type="scientific">Heterodermia speciosa</name>
    <dbReference type="NCBI Taxonomy" id="116794"/>
    <lineage>
        <taxon>Eukaryota</taxon>
        <taxon>Fungi</taxon>
        <taxon>Dikarya</taxon>
        <taxon>Ascomycota</taxon>
        <taxon>Pezizomycotina</taxon>
        <taxon>Lecanoromycetes</taxon>
        <taxon>OSLEUM clade</taxon>
        <taxon>Lecanoromycetidae</taxon>
        <taxon>Caliciales</taxon>
        <taxon>Physciaceae</taxon>
        <taxon>Heterodermia</taxon>
    </lineage>
</organism>
<proteinExistence type="predicted"/>
<evidence type="ECO:0000313" key="2">
    <source>
        <dbReference type="EMBL" id="CAF9940681.1"/>
    </source>
</evidence>
<sequence length="152" mass="17572">MPQARLYVAIYRAVHGNYEHWALYLENRTEHKIYEVVGEHPQFQPNVVSGKPTSTSRHKKNILVDDISANDVKELEKLVMEAQKFNTRVLRKLKRSLEDDPSTNLSSNLLAERSEAIVFSHGDLRPENIVVQYNESGDYVITGIIDWEKSEY</sequence>
<dbReference type="SUPFAM" id="SSF56112">
    <property type="entry name" value="Protein kinase-like (PK-like)"/>
    <property type="match status" value="1"/>
</dbReference>
<dbReference type="InterPro" id="IPR011009">
    <property type="entry name" value="Kinase-like_dom_sf"/>
</dbReference>
<dbReference type="OrthoDB" id="37659at2759"/>
<dbReference type="AlphaFoldDB" id="A0A8H3PGB8"/>
<evidence type="ECO:0000313" key="3">
    <source>
        <dbReference type="Proteomes" id="UP000664521"/>
    </source>
</evidence>
<gene>
    <name evidence="2" type="ORF">HETSPECPRED_002609</name>
</gene>
<feature type="domain" description="Aminoglycoside phosphotransferase" evidence="1">
    <location>
        <begin position="87"/>
        <end position="150"/>
    </location>
</feature>
<accession>A0A8H3PGB8</accession>
<dbReference type="InterPro" id="IPR002575">
    <property type="entry name" value="Aminoglycoside_PTrfase"/>
</dbReference>
<name>A0A8H3PGB8_9LECA</name>
<evidence type="ECO:0000259" key="1">
    <source>
        <dbReference type="Pfam" id="PF01636"/>
    </source>
</evidence>
<dbReference type="Pfam" id="PF01636">
    <property type="entry name" value="APH"/>
    <property type="match status" value="1"/>
</dbReference>
<dbReference type="Gene3D" id="3.90.1200.10">
    <property type="match status" value="1"/>
</dbReference>
<comment type="caution">
    <text evidence="2">The sequence shown here is derived from an EMBL/GenBank/DDBJ whole genome shotgun (WGS) entry which is preliminary data.</text>
</comment>
<reference evidence="2" key="1">
    <citation type="submission" date="2021-03" db="EMBL/GenBank/DDBJ databases">
        <authorList>
            <person name="Tagirdzhanova G."/>
        </authorList>
    </citation>
    <scope>NUCLEOTIDE SEQUENCE</scope>
</reference>
<dbReference type="Proteomes" id="UP000664521">
    <property type="component" value="Unassembled WGS sequence"/>
</dbReference>
<keyword evidence="3" id="KW-1185">Reference proteome</keyword>
<dbReference type="EMBL" id="CAJPDS010000160">
    <property type="protein sequence ID" value="CAF9940681.1"/>
    <property type="molecule type" value="Genomic_DNA"/>
</dbReference>
<protein>
    <recommendedName>
        <fullName evidence="1">Aminoglycoside phosphotransferase domain-containing protein</fullName>
    </recommendedName>
</protein>